<dbReference type="AlphaFoldDB" id="A0A0D3HP87"/>
<feature type="coiled-coil region" evidence="7">
    <location>
        <begin position="38"/>
        <end position="78"/>
    </location>
</feature>
<dbReference type="GO" id="GO:0043531">
    <property type="term" value="F:ADP binding"/>
    <property type="evidence" value="ECO:0007669"/>
    <property type="project" value="InterPro"/>
</dbReference>
<dbReference type="InterPro" id="IPR055414">
    <property type="entry name" value="LRR_R13L4/SHOC2-like"/>
</dbReference>
<dbReference type="Pfam" id="PF23559">
    <property type="entry name" value="WHD_DRP"/>
    <property type="match status" value="1"/>
</dbReference>
<evidence type="ECO:0000313" key="13">
    <source>
        <dbReference type="EnsemblPlants" id="OBART11G20630.1"/>
    </source>
</evidence>
<dbReference type="GO" id="GO:0042742">
    <property type="term" value="P:defense response to bacterium"/>
    <property type="evidence" value="ECO:0007669"/>
    <property type="project" value="UniProtKB-ARBA"/>
</dbReference>
<evidence type="ECO:0000259" key="9">
    <source>
        <dbReference type="Pfam" id="PF00931"/>
    </source>
</evidence>
<dbReference type="FunFam" id="1.10.10.10:FF:000322">
    <property type="entry name" value="Probable disease resistance protein At1g63360"/>
    <property type="match status" value="1"/>
</dbReference>
<dbReference type="InterPro" id="IPR041118">
    <property type="entry name" value="Rx_N"/>
</dbReference>
<dbReference type="SUPFAM" id="SSF52540">
    <property type="entry name" value="P-loop containing nucleoside triphosphate hydrolases"/>
    <property type="match status" value="1"/>
</dbReference>
<evidence type="ECO:0000256" key="7">
    <source>
        <dbReference type="SAM" id="Coils"/>
    </source>
</evidence>
<evidence type="ECO:0000259" key="11">
    <source>
        <dbReference type="Pfam" id="PF23559"/>
    </source>
</evidence>
<dbReference type="InterPro" id="IPR058922">
    <property type="entry name" value="WHD_DRP"/>
</dbReference>
<name>A0A0D3HP87_9ORYZ</name>
<evidence type="ECO:0000256" key="4">
    <source>
        <dbReference type="ARBA" id="ARBA00022741"/>
    </source>
</evidence>
<keyword evidence="5" id="KW-0611">Plant defense</keyword>
<feature type="domain" description="Disease resistance R13L4/SHOC-2-like LRR" evidence="12">
    <location>
        <begin position="550"/>
        <end position="938"/>
    </location>
</feature>
<sequence>MEGIMVSAATGVMNSVLAKLTTLLGEEYKLQKRVKPGIKYLKDELSSMNALLEKLANMDNLDQQAKDWRNQVREMAYDIDDCIDQYILQLQDEPNKPAGFKGFFRKMVVKVKKLGACRDIYQQIQELKTRIDEVSQRRYRYKLDAVVDAISSTSRVETIDPRLPARYAEPSSLVGIDGPTEELIKLLDDGKQSMKIVSIVGLGGLGKTTLANRVYERLGQQFDCKAFVSVSQKPDAKKIFQSLLSQIKGPVDETREMDWLIHELRDFLKDKRYFVVTDDIWRHEAWNVIKCALPENTCSRILLTTRKVDVAKRCCHPDRDTVCEIRPLNEPDSEDLFFRRIFGSKDQCPIHLKDVSVEIIKKCGGLPLALITISSLLAVKPKNKDEWLNIRNSIGMGLDKKCDIDEMKRILSLSYSDLPNHLKTCLLYLSMYPEDYEINVQQLVRRWRAEGFIKVNCGRNLMDEGESYLYELINRSLIQPVVIGIDGRAMTCRVHDIVLDLIVSKAVEDNFITVVDSNVSESQENVRRFLLDVRDKENVMSMFSLLTPNVRSLGIFGYPTGMPPIPDFHALRVLNIEGGNKKLITSCNIGKVPQLRYLRIAVPAHLPEQIEELKFLETLDLCDIFNHLGLMNLPASIVKLHQLKCLSANCERLPDGIGNMKALEELSGILVDEESSVNSLHELGRLTKLRRLCLIWSIPDKHDHESMYVDALALSLRKLSSSNLMDLRIGVKPHITGRISLDSQQNLYLRITDTKTRSWKQCNLAHISLDFLSSPSHILQQLHIAPCCLHGIPERMASLASLTNLSILVHQVTQETLQILGDLPALLALELQSDEADDTTERLSIYSNKFGCLKILDLKNLAIGVMFHEGAMPKLETIFLRIKAHSAQSACGYQDLTIRNLSALKYLNFTIDCRGATDEEVEVLQAAIKDETTLLPNWYALRFSRLQEEEDMVSEGSEEGHAMEQEEDIPNSNNEH</sequence>
<keyword evidence="6 7" id="KW-0175">Coiled coil</keyword>
<dbReference type="InterPro" id="IPR027417">
    <property type="entry name" value="P-loop_NTPase"/>
</dbReference>
<evidence type="ECO:0000256" key="2">
    <source>
        <dbReference type="ARBA" id="ARBA00022614"/>
    </source>
</evidence>
<evidence type="ECO:0000256" key="1">
    <source>
        <dbReference type="ARBA" id="ARBA00008894"/>
    </source>
</evidence>
<dbReference type="EnsemblPlants" id="OBART11G20630.1">
    <property type="protein sequence ID" value="OBART11G20630.1"/>
    <property type="gene ID" value="OBART11G20630"/>
</dbReference>
<dbReference type="Gene3D" id="1.10.8.430">
    <property type="entry name" value="Helical domain of apoptotic protease-activating factors"/>
    <property type="match status" value="1"/>
</dbReference>
<dbReference type="PRINTS" id="PR00364">
    <property type="entry name" value="DISEASERSIST"/>
</dbReference>
<dbReference type="InterPro" id="IPR044974">
    <property type="entry name" value="Disease_R_plants"/>
</dbReference>
<proteinExistence type="inferred from homology"/>
<evidence type="ECO:0000256" key="5">
    <source>
        <dbReference type="ARBA" id="ARBA00022821"/>
    </source>
</evidence>
<dbReference type="SUPFAM" id="SSF52058">
    <property type="entry name" value="L domain-like"/>
    <property type="match status" value="1"/>
</dbReference>
<dbReference type="GO" id="GO:0002758">
    <property type="term" value="P:innate immune response-activating signaling pathway"/>
    <property type="evidence" value="ECO:0007669"/>
    <property type="project" value="UniProtKB-ARBA"/>
</dbReference>
<dbReference type="Gene3D" id="3.80.10.10">
    <property type="entry name" value="Ribonuclease Inhibitor"/>
    <property type="match status" value="1"/>
</dbReference>
<evidence type="ECO:0000256" key="6">
    <source>
        <dbReference type="ARBA" id="ARBA00023054"/>
    </source>
</evidence>
<dbReference type="InterPro" id="IPR036388">
    <property type="entry name" value="WH-like_DNA-bd_sf"/>
</dbReference>
<dbReference type="PaxDb" id="65489-OBART11G20630.1"/>
<feature type="domain" description="Disease resistance protein winged helix" evidence="11">
    <location>
        <begin position="431"/>
        <end position="502"/>
    </location>
</feature>
<keyword evidence="2" id="KW-0433">Leucine-rich repeat</keyword>
<feature type="region of interest" description="Disordered" evidence="8">
    <location>
        <begin position="950"/>
        <end position="976"/>
    </location>
</feature>
<dbReference type="CDD" id="cd14798">
    <property type="entry name" value="RX-CC_like"/>
    <property type="match status" value="1"/>
</dbReference>
<dbReference type="Pfam" id="PF00931">
    <property type="entry name" value="NB-ARC"/>
    <property type="match status" value="1"/>
</dbReference>
<dbReference type="GO" id="GO:0009626">
    <property type="term" value="P:plant-type hypersensitive response"/>
    <property type="evidence" value="ECO:0007669"/>
    <property type="project" value="UniProtKB-ARBA"/>
</dbReference>
<evidence type="ECO:0000256" key="3">
    <source>
        <dbReference type="ARBA" id="ARBA00022737"/>
    </source>
</evidence>
<feature type="domain" description="NB-ARC" evidence="9">
    <location>
        <begin position="179"/>
        <end position="342"/>
    </location>
</feature>
<feature type="domain" description="Disease resistance N-terminal" evidence="10">
    <location>
        <begin position="12"/>
        <end position="97"/>
    </location>
</feature>
<dbReference type="InterPro" id="IPR038005">
    <property type="entry name" value="RX-like_CC"/>
</dbReference>
<evidence type="ECO:0000256" key="8">
    <source>
        <dbReference type="SAM" id="MobiDB-lite"/>
    </source>
</evidence>
<dbReference type="FunFam" id="3.40.50.300:FF:001091">
    <property type="entry name" value="Probable disease resistance protein At1g61300"/>
    <property type="match status" value="1"/>
</dbReference>
<evidence type="ECO:0000313" key="14">
    <source>
        <dbReference type="Proteomes" id="UP000026960"/>
    </source>
</evidence>
<dbReference type="PANTHER" id="PTHR23155">
    <property type="entry name" value="DISEASE RESISTANCE PROTEIN RP"/>
    <property type="match status" value="1"/>
</dbReference>
<dbReference type="Gene3D" id="1.10.10.10">
    <property type="entry name" value="Winged helix-like DNA-binding domain superfamily/Winged helix DNA-binding domain"/>
    <property type="match status" value="1"/>
</dbReference>
<dbReference type="Proteomes" id="UP000026960">
    <property type="component" value="Chromosome 11"/>
</dbReference>
<accession>A0A0D3HP87</accession>
<dbReference type="eggNOG" id="KOG4658">
    <property type="taxonomic scope" value="Eukaryota"/>
</dbReference>
<dbReference type="InterPro" id="IPR032675">
    <property type="entry name" value="LRR_dom_sf"/>
</dbReference>
<dbReference type="Gene3D" id="1.20.5.4130">
    <property type="match status" value="1"/>
</dbReference>
<dbReference type="Gene3D" id="3.40.50.300">
    <property type="entry name" value="P-loop containing nucleotide triphosphate hydrolases"/>
    <property type="match status" value="1"/>
</dbReference>
<dbReference type="InterPro" id="IPR042197">
    <property type="entry name" value="Apaf_helical"/>
</dbReference>
<keyword evidence="4" id="KW-0547">Nucleotide-binding</keyword>
<keyword evidence="14" id="KW-1185">Reference proteome</keyword>
<keyword evidence="3" id="KW-0677">Repeat</keyword>
<reference evidence="13" key="1">
    <citation type="journal article" date="2009" name="Rice">
        <title>De Novo Next Generation Sequencing of Plant Genomes.</title>
        <authorList>
            <person name="Rounsley S."/>
            <person name="Marri P.R."/>
            <person name="Yu Y."/>
            <person name="He R."/>
            <person name="Sisneros N."/>
            <person name="Goicoechea J.L."/>
            <person name="Lee S.J."/>
            <person name="Angelova A."/>
            <person name="Kudrna D."/>
            <person name="Luo M."/>
            <person name="Affourtit J."/>
            <person name="Desany B."/>
            <person name="Knight J."/>
            <person name="Niazi F."/>
            <person name="Egholm M."/>
            <person name="Wing R.A."/>
        </authorList>
    </citation>
    <scope>NUCLEOTIDE SEQUENCE [LARGE SCALE GENOMIC DNA]</scope>
    <source>
        <strain evidence="13">cv. IRGC 105608</strain>
    </source>
</reference>
<dbReference type="HOGENOM" id="CLU_000837_25_0_1"/>
<dbReference type="Pfam" id="PF23598">
    <property type="entry name" value="LRR_14"/>
    <property type="match status" value="1"/>
</dbReference>
<dbReference type="STRING" id="65489.A0A0D3HP87"/>
<dbReference type="Gramene" id="OBART11G20630.1">
    <property type="protein sequence ID" value="OBART11G20630.1"/>
    <property type="gene ID" value="OBART11G20630"/>
</dbReference>
<comment type="similarity">
    <text evidence="1">Belongs to the disease resistance NB-LRR family.</text>
</comment>
<evidence type="ECO:0000259" key="10">
    <source>
        <dbReference type="Pfam" id="PF18052"/>
    </source>
</evidence>
<organism evidence="13">
    <name type="scientific">Oryza barthii</name>
    <dbReference type="NCBI Taxonomy" id="65489"/>
    <lineage>
        <taxon>Eukaryota</taxon>
        <taxon>Viridiplantae</taxon>
        <taxon>Streptophyta</taxon>
        <taxon>Embryophyta</taxon>
        <taxon>Tracheophyta</taxon>
        <taxon>Spermatophyta</taxon>
        <taxon>Magnoliopsida</taxon>
        <taxon>Liliopsida</taxon>
        <taxon>Poales</taxon>
        <taxon>Poaceae</taxon>
        <taxon>BOP clade</taxon>
        <taxon>Oryzoideae</taxon>
        <taxon>Oryzeae</taxon>
        <taxon>Oryzinae</taxon>
        <taxon>Oryza</taxon>
    </lineage>
</organism>
<evidence type="ECO:0000259" key="12">
    <source>
        <dbReference type="Pfam" id="PF23598"/>
    </source>
</evidence>
<dbReference type="PANTHER" id="PTHR23155:SF1167">
    <property type="entry name" value="OS08G0412100 PROTEIN"/>
    <property type="match status" value="1"/>
</dbReference>
<protein>
    <submittedName>
        <fullName evidence="13">Uncharacterized protein</fullName>
    </submittedName>
</protein>
<dbReference type="InterPro" id="IPR002182">
    <property type="entry name" value="NB-ARC"/>
</dbReference>
<reference evidence="13" key="2">
    <citation type="submission" date="2015-03" db="UniProtKB">
        <authorList>
            <consortium name="EnsemblPlants"/>
        </authorList>
    </citation>
    <scope>IDENTIFICATION</scope>
</reference>
<dbReference type="Pfam" id="PF18052">
    <property type="entry name" value="Rx_N"/>
    <property type="match status" value="1"/>
</dbReference>